<organism evidence="7 8">
    <name type="scientific">Marinicrinis lubricantis</name>
    <dbReference type="NCBI Taxonomy" id="2086470"/>
    <lineage>
        <taxon>Bacteria</taxon>
        <taxon>Bacillati</taxon>
        <taxon>Bacillota</taxon>
        <taxon>Bacilli</taxon>
        <taxon>Bacillales</taxon>
        <taxon>Paenibacillaceae</taxon>
    </lineage>
</organism>
<dbReference type="Gene3D" id="3.40.190.10">
    <property type="entry name" value="Periplasmic binding protein-like II"/>
    <property type="match status" value="2"/>
</dbReference>
<dbReference type="Pfam" id="PF13416">
    <property type="entry name" value="SBP_bac_8"/>
    <property type="match status" value="1"/>
</dbReference>
<dbReference type="PANTHER" id="PTHR43649:SF33">
    <property type="entry name" value="POLYGALACTURONAN_RHAMNOGALACTURONAN-BINDING PROTEIN YTCQ"/>
    <property type="match status" value="1"/>
</dbReference>
<evidence type="ECO:0000256" key="5">
    <source>
        <dbReference type="ARBA" id="ARBA00023288"/>
    </source>
</evidence>
<evidence type="ECO:0000313" key="7">
    <source>
        <dbReference type="EMBL" id="MFC5986944.1"/>
    </source>
</evidence>
<evidence type="ECO:0000256" key="4">
    <source>
        <dbReference type="ARBA" id="ARBA00023139"/>
    </source>
</evidence>
<dbReference type="PANTHER" id="PTHR43649">
    <property type="entry name" value="ARABINOSE-BINDING PROTEIN-RELATED"/>
    <property type="match status" value="1"/>
</dbReference>
<name>A0ABW1IPD5_9BACL</name>
<evidence type="ECO:0000256" key="6">
    <source>
        <dbReference type="SAM" id="Coils"/>
    </source>
</evidence>
<dbReference type="RefSeq" id="WP_379894252.1">
    <property type="nucleotide sequence ID" value="NZ_CBCSCT010000062.1"/>
</dbReference>
<dbReference type="InterPro" id="IPR006059">
    <property type="entry name" value="SBP"/>
</dbReference>
<keyword evidence="1" id="KW-1003">Cell membrane</keyword>
<accession>A0ABW1IPD5</accession>
<evidence type="ECO:0000256" key="1">
    <source>
        <dbReference type="ARBA" id="ARBA00022475"/>
    </source>
</evidence>
<comment type="caution">
    <text evidence="7">The sequence shown here is derived from an EMBL/GenBank/DDBJ whole genome shotgun (WGS) entry which is preliminary data.</text>
</comment>
<gene>
    <name evidence="7" type="ORF">ACFPXP_11015</name>
</gene>
<keyword evidence="4" id="KW-0564">Palmitate</keyword>
<keyword evidence="2" id="KW-0732">Signal</keyword>
<sequence length="431" mass="49171">MYRSRMIRIMLAGLVLFLVMNVWWLVSLFRPEQAEAPENSPTTLKLLTSEVWLNEPYVQRAIESFQQKTGVELDIETVPSNSAASIIKKKFAVNVIPDLVMFYGGAQMQALHPEQSFVAFSEASWVKDLKPFVIPQITNNFEIYGFPLWEGSIFGVIYNKEIFQVLEIEVPTSLETFYEACEQLLDAGVIPFYMGFKDVWPVYPQFGLSMMSSNYSNMVERLNRNQLKLTEMPEIEVYLDWYLTLANQGYLGDAFPNNSWEGQNEALRSGEYAMAIGSDTYIHTELQAEGEESRFGLMPFYFGFQPEGNYVRNDLMMMYVNANSPNKALAEQFIELTAGSLDDAYRDVFTESLFHHVATAKMTPERSELAASQQERMIVDAYSSLVIGFNPEEMSVPIEEMMLSRMTLEQAVQKLEEIRAANARNEGTPGF</sequence>
<dbReference type="Proteomes" id="UP001596250">
    <property type="component" value="Unassembled WGS sequence"/>
</dbReference>
<evidence type="ECO:0000313" key="8">
    <source>
        <dbReference type="Proteomes" id="UP001596250"/>
    </source>
</evidence>
<protein>
    <submittedName>
        <fullName evidence="7">ABC transporter substrate-binding protein</fullName>
    </submittedName>
</protein>
<keyword evidence="3" id="KW-0472">Membrane</keyword>
<keyword evidence="5" id="KW-0449">Lipoprotein</keyword>
<dbReference type="SUPFAM" id="SSF53850">
    <property type="entry name" value="Periplasmic binding protein-like II"/>
    <property type="match status" value="1"/>
</dbReference>
<dbReference type="EMBL" id="JBHSQV010000144">
    <property type="protein sequence ID" value="MFC5986944.1"/>
    <property type="molecule type" value="Genomic_DNA"/>
</dbReference>
<keyword evidence="6" id="KW-0175">Coiled coil</keyword>
<evidence type="ECO:0000256" key="3">
    <source>
        <dbReference type="ARBA" id="ARBA00023136"/>
    </source>
</evidence>
<dbReference type="InterPro" id="IPR050490">
    <property type="entry name" value="Bact_solute-bd_prot1"/>
</dbReference>
<proteinExistence type="predicted"/>
<keyword evidence="8" id="KW-1185">Reference proteome</keyword>
<feature type="coiled-coil region" evidence="6">
    <location>
        <begin position="398"/>
        <end position="428"/>
    </location>
</feature>
<evidence type="ECO:0000256" key="2">
    <source>
        <dbReference type="ARBA" id="ARBA00022729"/>
    </source>
</evidence>
<reference evidence="8" key="1">
    <citation type="journal article" date="2019" name="Int. J. Syst. Evol. Microbiol.">
        <title>The Global Catalogue of Microorganisms (GCM) 10K type strain sequencing project: providing services to taxonomists for standard genome sequencing and annotation.</title>
        <authorList>
            <consortium name="The Broad Institute Genomics Platform"/>
            <consortium name="The Broad Institute Genome Sequencing Center for Infectious Disease"/>
            <person name="Wu L."/>
            <person name="Ma J."/>
        </authorList>
    </citation>
    <scope>NUCLEOTIDE SEQUENCE [LARGE SCALE GENOMIC DNA]</scope>
    <source>
        <strain evidence="8">CCM 8749</strain>
    </source>
</reference>